<name>A0A0C3FS66_PILCF</name>
<evidence type="ECO:0000313" key="3">
    <source>
        <dbReference type="Proteomes" id="UP000054166"/>
    </source>
</evidence>
<reference evidence="3" key="2">
    <citation type="submission" date="2015-01" db="EMBL/GenBank/DDBJ databases">
        <title>Evolutionary Origins and Diversification of the Mycorrhizal Mutualists.</title>
        <authorList>
            <consortium name="DOE Joint Genome Institute"/>
            <consortium name="Mycorrhizal Genomics Consortium"/>
            <person name="Kohler A."/>
            <person name="Kuo A."/>
            <person name="Nagy L.G."/>
            <person name="Floudas D."/>
            <person name="Copeland A."/>
            <person name="Barry K.W."/>
            <person name="Cichocki N."/>
            <person name="Veneault-Fourrey C."/>
            <person name="LaButti K."/>
            <person name="Lindquist E.A."/>
            <person name="Lipzen A."/>
            <person name="Lundell T."/>
            <person name="Morin E."/>
            <person name="Murat C."/>
            <person name="Riley R."/>
            <person name="Ohm R."/>
            <person name="Sun H."/>
            <person name="Tunlid A."/>
            <person name="Henrissat B."/>
            <person name="Grigoriev I.V."/>
            <person name="Hibbett D.S."/>
            <person name="Martin F."/>
        </authorList>
    </citation>
    <scope>NUCLEOTIDE SEQUENCE [LARGE SCALE GENOMIC DNA]</scope>
    <source>
        <strain evidence="3">F 1598</strain>
    </source>
</reference>
<accession>A0A0C3FS66</accession>
<proteinExistence type="predicted"/>
<feature type="region of interest" description="Disordered" evidence="1">
    <location>
        <begin position="39"/>
        <end position="62"/>
    </location>
</feature>
<dbReference type="InParanoid" id="A0A0C3FS66"/>
<evidence type="ECO:0000313" key="2">
    <source>
        <dbReference type="EMBL" id="KIM86930.1"/>
    </source>
</evidence>
<dbReference type="OrthoDB" id="565731at2759"/>
<sequence length="330" mass="36889">MSSVFARSGHQTCLSTRLRLPQVNVISKRHIQLKIVPVTPTQSPKSPAPFRERTPRVPAVPPKPPQDFNSLIEFVQGGIGSSSKRAVPSRGIRSASWSQMFLLVRTAEELEQVAEMFPKWREMQRSFRATDSELFVRRCEELGCPLLALRVFSNRPKYAFTLSSHLAAVQLIHSLHLAHPLDETISASSLFEVNKLAPATSSLPACAMLISACFYNQNHPTHPKDPRARELADTLLPILQELCAVTPASMIVNPFHRKNAVFFAKSRAWTVGALKRIKWVLKKEGKWDKYRWIGAALEKFGKSDVEPAALDAPVMLLAAPARQRRATEKG</sequence>
<dbReference type="HOGENOM" id="CLU_842285_0_0_1"/>
<dbReference type="EMBL" id="KN832980">
    <property type="protein sequence ID" value="KIM86930.1"/>
    <property type="molecule type" value="Genomic_DNA"/>
</dbReference>
<dbReference type="AlphaFoldDB" id="A0A0C3FS66"/>
<reference evidence="2 3" key="1">
    <citation type="submission" date="2014-04" db="EMBL/GenBank/DDBJ databases">
        <authorList>
            <consortium name="DOE Joint Genome Institute"/>
            <person name="Kuo A."/>
            <person name="Tarkka M."/>
            <person name="Buscot F."/>
            <person name="Kohler A."/>
            <person name="Nagy L.G."/>
            <person name="Floudas D."/>
            <person name="Copeland A."/>
            <person name="Barry K.W."/>
            <person name="Cichocki N."/>
            <person name="Veneault-Fourrey C."/>
            <person name="LaButti K."/>
            <person name="Lindquist E.A."/>
            <person name="Lipzen A."/>
            <person name="Lundell T."/>
            <person name="Morin E."/>
            <person name="Murat C."/>
            <person name="Sun H."/>
            <person name="Tunlid A."/>
            <person name="Henrissat B."/>
            <person name="Grigoriev I.V."/>
            <person name="Hibbett D.S."/>
            <person name="Martin F."/>
            <person name="Nordberg H.P."/>
            <person name="Cantor M.N."/>
            <person name="Hua S.X."/>
        </authorList>
    </citation>
    <scope>NUCLEOTIDE SEQUENCE [LARGE SCALE GENOMIC DNA]</scope>
    <source>
        <strain evidence="2 3">F 1598</strain>
    </source>
</reference>
<dbReference type="Proteomes" id="UP000054166">
    <property type="component" value="Unassembled WGS sequence"/>
</dbReference>
<protein>
    <submittedName>
        <fullName evidence="2">Uncharacterized protein</fullName>
    </submittedName>
</protein>
<evidence type="ECO:0000256" key="1">
    <source>
        <dbReference type="SAM" id="MobiDB-lite"/>
    </source>
</evidence>
<gene>
    <name evidence="2" type="ORF">PILCRDRAFT_815384</name>
</gene>
<keyword evidence="3" id="KW-1185">Reference proteome</keyword>
<organism evidence="2 3">
    <name type="scientific">Piloderma croceum (strain F 1598)</name>
    <dbReference type="NCBI Taxonomy" id="765440"/>
    <lineage>
        <taxon>Eukaryota</taxon>
        <taxon>Fungi</taxon>
        <taxon>Dikarya</taxon>
        <taxon>Basidiomycota</taxon>
        <taxon>Agaricomycotina</taxon>
        <taxon>Agaricomycetes</taxon>
        <taxon>Agaricomycetidae</taxon>
        <taxon>Atheliales</taxon>
        <taxon>Atheliaceae</taxon>
        <taxon>Piloderma</taxon>
    </lineage>
</organism>